<reference evidence="2 3" key="1">
    <citation type="journal article" date="2014" name="Genome Announc.">
        <title>Draft Genome Sequence of Lutibaculum baratangense Strain AMV1T, Isolated from a Mud Volcano in Andamans, India.</title>
        <authorList>
            <person name="Singh A."/>
            <person name="Sreenivas A."/>
            <person name="Sathyanarayana Reddy G."/>
            <person name="Pinnaka A.K."/>
            <person name="Shivaji S."/>
        </authorList>
    </citation>
    <scope>NUCLEOTIDE SEQUENCE [LARGE SCALE GENOMIC DNA]</scope>
    <source>
        <strain evidence="2 3">AMV1</strain>
    </source>
</reference>
<dbReference type="Proteomes" id="UP000017819">
    <property type="component" value="Unassembled WGS sequence"/>
</dbReference>
<keyword evidence="3" id="KW-1185">Reference proteome</keyword>
<dbReference type="Pfam" id="PF11911">
    <property type="entry name" value="DUF3429"/>
    <property type="match status" value="1"/>
</dbReference>
<evidence type="ECO:0000313" key="3">
    <source>
        <dbReference type="Proteomes" id="UP000017819"/>
    </source>
</evidence>
<dbReference type="AlphaFoldDB" id="V4TJL0"/>
<dbReference type="eggNOG" id="ENOG50335YQ">
    <property type="taxonomic scope" value="Bacteria"/>
</dbReference>
<dbReference type="EMBL" id="AWXZ01000017">
    <property type="protein sequence ID" value="ESR26093.1"/>
    <property type="molecule type" value="Genomic_DNA"/>
</dbReference>
<keyword evidence="1" id="KW-0812">Transmembrane</keyword>
<dbReference type="InterPro" id="IPR021836">
    <property type="entry name" value="DUF3429"/>
</dbReference>
<comment type="caution">
    <text evidence="2">The sequence shown here is derived from an EMBL/GenBank/DDBJ whole genome shotgun (WGS) entry which is preliminary data.</text>
</comment>
<keyword evidence="1" id="KW-0472">Membrane</keyword>
<feature type="transmembrane region" description="Helical" evidence="1">
    <location>
        <begin position="20"/>
        <end position="40"/>
    </location>
</feature>
<gene>
    <name evidence="2" type="ORF">N177_1428</name>
</gene>
<protein>
    <submittedName>
        <fullName evidence="2">Permeases of the major facilitator superfamily</fullName>
    </submittedName>
</protein>
<name>V4TJL0_9HYPH</name>
<feature type="transmembrane region" description="Helical" evidence="1">
    <location>
        <begin position="113"/>
        <end position="130"/>
    </location>
</feature>
<accession>V4TJL0</accession>
<organism evidence="2 3">
    <name type="scientific">Lutibaculum baratangense AMV1</name>
    <dbReference type="NCBI Taxonomy" id="631454"/>
    <lineage>
        <taxon>Bacteria</taxon>
        <taxon>Pseudomonadati</taxon>
        <taxon>Pseudomonadota</taxon>
        <taxon>Alphaproteobacteria</taxon>
        <taxon>Hyphomicrobiales</taxon>
        <taxon>Tepidamorphaceae</taxon>
        <taxon>Lutibaculum</taxon>
    </lineage>
</organism>
<proteinExistence type="predicted"/>
<feature type="transmembrane region" description="Helical" evidence="1">
    <location>
        <begin position="60"/>
        <end position="93"/>
    </location>
</feature>
<evidence type="ECO:0000256" key="1">
    <source>
        <dbReference type="SAM" id="Phobius"/>
    </source>
</evidence>
<keyword evidence="1" id="KW-1133">Transmembrane helix</keyword>
<evidence type="ECO:0000313" key="2">
    <source>
        <dbReference type="EMBL" id="ESR26093.1"/>
    </source>
</evidence>
<dbReference type="OrthoDB" id="7273031at2"/>
<sequence length="132" mass="14337">MVPFVAGAAAAWWLAGTEAWFAARLTIIWGGALLIFFSGVRRGLSFRTPGGPRPAQIVMFAWLFCLGLAVLLIPSEATALSLLLAGFVSLWVLDPRAAARREVPPYFARLRRVQMLIPIACLAMLLLRAGSL</sequence>